<evidence type="ECO:0000313" key="2">
    <source>
        <dbReference type="Proteomes" id="UP000183365"/>
    </source>
</evidence>
<dbReference type="VEuPathDB" id="FungiDB:HGUI_04049"/>
<gene>
    <name evidence="1" type="ORF">HGUI_04049</name>
</gene>
<name>A0A1L0B5L3_9ASCO</name>
<dbReference type="AlphaFoldDB" id="A0A1L0B5L3"/>
<keyword evidence="2" id="KW-1185">Reference proteome</keyword>
<accession>A0A1L0B5L3</accession>
<sequence>MLFGIVTAHSSMQDVENNSKFKIVLNDNITCLINGVKVKEFKKLYSQKLCIKGEIRINYTDCSFYFLIDDMDLINEVQLLVFNEKVALYIERIFLKHQWNLQHTNIDEELIQMLDQWYSFSQLKYLKDIDQQCLLYIKECTKPPIFHYKSSLKLYNDLTVAIFFQLLHMFYGKIGFISLHDELRKNLKVCKMLINFLKRQHGTMSDPQFRLLFKNLQHNVIKDFDVIFELFFIKGIISSIDIIEMCELIYSKAIQYLKYTSNLTICVRLKRYLRNEEIMRFLVKHVCYNYLDLRASKDSSDAKKILKNIELNEENEELVIHIHIK</sequence>
<dbReference type="Proteomes" id="UP000183365">
    <property type="component" value="Unassembled WGS sequence"/>
</dbReference>
<organism evidence="1 2">
    <name type="scientific">Hanseniaspora guilliermondii</name>
    <dbReference type="NCBI Taxonomy" id="56406"/>
    <lineage>
        <taxon>Eukaryota</taxon>
        <taxon>Fungi</taxon>
        <taxon>Dikarya</taxon>
        <taxon>Ascomycota</taxon>
        <taxon>Saccharomycotina</taxon>
        <taxon>Saccharomycetes</taxon>
        <taxon>Saccharomycodales</taxon>
        <taxon>Saccharomycodaceae</taxon>
        <taxon>Hanseniaspora</taxon>
    </lineage>
</organism>
<dbReference type="OrthoDB" id="3973243at2759"/>
<evidence type="ECO:0000313" key="1">
    <source>
        <dbReference type="EMBL" id="SGZ41848.1"/>
    </source>
</evidence>
<proteinExistence type="predicted"/>
<reference evidence="2" key="1">
    <citation type="submission" date="2016-11" db="EMBL/GenBank/DDBJ databases">
        <authorList>
            <person name="Guldener U."/>
        </authorList>
    </citation>
    <scope>NUCLEOTIDE SEQUENCE [LARGE SCALE GENOMIC DNA]</scope>
</reference>
<dbReference type="EMBL" id="FQNF01000183">
    <property type="protein sequence ID" value="SGZ41848.1"/>
    <property type="molecule type" value="Genomic_DNA"/>
</dbReference>
<protein>
    <submittedName>
        <fullName evidence="1">Uncharacterized protein</fullName>
    </submittedName>
</protein>